<evidence type="ECO:0000256" key="1">
    <source>
        <dbReference type="ARBA" id="ARBA00004613"/>
    </source>
</evidence>
<keyword evidence="2" id="KW-0732">Signal</keyword>
<dbReference type="GO" id="GO:0016810">
    <property type="term" value="F:hydrolase activity, acting on carbon-nitrogen (but not peptide) bonds"/>
    <property type="evidence" value="ECO:0007669"/>
    <property type="project" value="InterPro"/>
</dbReference>
<dbReference type="SUPFAM" id="SSF88713">
    <property type="entry name" value="Glycoside hydrolase/deacetylase"/>
    <property type="match status" value="1"/>
</dbReference>
<accession>A0A7V1EH21</accession>
<dbReference type="GO" id="GO:0005576">
    <property type="term" value="C:extracellular region"/>
    <property type="evidence" value="ECO:0007669"/>
    <property type="project" value="UniProtKB-SubCell"/>
</dbReference>
<dbReference type="InterPro" id="IPR011330">
    <property type="entry name" value="Glyco_hydro/deAcase_b/a-brl"/>
</dbReference>
<evidence type="ECO:0000259" key="3">
    <source>
        <dbReference type="PROSITE" id="PS51677"/>
    </source>
</evidence>
<sequence length="241" mass="28491">MLKALQFHRITEKFQFCGTWDYPEQLDLFIKTIYDNGYEIILPGEKKDGIVITFDDGEENIYEYAFPVLKKYRCPAIIFLIVDYIGKKNYWDLSITGRNRHLNWRQILEMNKYGIIFGSHTMSHRNLTRLNTQELEYELVESKRMLERHLGTIDAISYPFNRVNSYVLKKVAEAGYRFGFGGDGESNLTIKKEAIYIIDNPFTLKIKISEKPSILYFYERLQQKVINYFTIATMLNKKEVL</sequence>
<dbReference type="GO" id="GO:0005975">
    <property type="term" value="P:carbohydrate metabolic process"/>
    <property type="evidence" value="ECO:0007669"/>
    <property type="project" value="InterPro"/>
</dbReference>
<dbReference type="CDD" id="cd10918">
    <property type="entry name" value="CE4_NodB_like_5s_6s"/>
    <property type="match status" value="1"/>
</dbReference>
<proteinExistence type="predicted"/>
<evidence type="ECO:0000313" key="4">
    <source>
        <dbReference type="EMBL" id="HDY58124.1"/>
    </source>
</evidence>
<dbReference type="AlphaFoldDB" id="A0A7V1EH21"/>
<comment type="caution">
    <text evidence="4">The sequence shown here is derived from an EMBL/GenBank/DDBJ whole genome shotgun (WGS) entry which is preliminary data.</text>
</comment>
<name>A0A7V1EH21_UNCW3</name>
<gene>
    <name evidence="4" type="ORF">ENP86_00995</name>
</gene>
<dbReference type="PROSITE" id="PS51677">
    <property type="entry name" value="NODB"/>
    <property type="match status" value="1"/>
</dbReference>
<dbReference type="Pfam" id="PF01522">
    <property type="entry name" value="Polysacc_deac_1"/>
    <property type="match status" value="1"/>
</dbReference>
<dbReference type="EMBL" id="DSKY01000003">
    <property type="protein sequence ID" value="HDY58124.1"/>
    <property type="molecule type" value="Genomic_DNA"/>
</dbReference>
<dbReference type="Gene3D" id="3.20.20.370">
    <property type="entry name" value="Glycoside hydrolase/deacetylase"/>
    <property type="match status" value="1"/>
</dbReference>
<dbReference type="InterPro" id="IPR002509">
    <property type="entry name" value="NODB_dom"/>
</dbReference>
<dbReference type="PANTHER" id="PTHR34216:SF3">
    <property type="entry name" value="POLY-BETA-1,6-N-ACETYL-D-GLUCOSAMINE N-DEACETYLASE"/>
    <property type="match status" value="1"/>
</dbReference>
<comment type="subcellular location">
    <subcellularLocation>
        <location evidence="1">Secreted</location>
    </subcellularLocation>
</comment>
<reference evidence="4" key="1">
    <citation type="journal article" date="2020" name="mSystems">
        <title>Genome- and Community-Level Interaction Insights into Carbon Utilization and Element Cycling Functions of Hydrothermarchaeota in Hydrothermal Sediment.</title>
        <authorList>
            <person name="Zhou Z."/>
            <person name="Liu Y."/>
            <person name="Xu W."/>
            <person name="Pan J."/>
            <person name="Luo Z.H."/>
            <person name="Li M."/>
        </authorList>
    </citation>
    <scope>NUCLEOTIDE SEQUENCE [LARGE SCALE GENOMIC DNA]</scope>
    <source>
        <strain evidence="4">SpSt-258</strain>
    </source>
</reference>
<evidence type="ECO:0000256" key="2">
    <source>
        <dbReference type="ARBA" id="ARBA00022729"/>
    </source>
</evidence>
<feature type="domain" description="NodB homology" evidence="3">
    <location>
        <begin position="48"/>
        <end position="241"/>
    </location>
</feature>
<dbReference type="InterPro" id="IPR051398">
    <property type="entry name" value="Polysacch_Deacetylase"/>
</dbReference>
<organism evidence="4">
    <name type="scientific">candidate division WOR-3 bacterium</name>
    <dbReference type="NCBI Taxonomy" id="2052148"/>
    <lineage>
        <taxon>Bacteria</taxon>
        <taxon>Bacteria division WOR-3</taxon>
    </lineage>
</organism>
<dbReference type="PANTHER" id="PTHR34216">
    <property type="match status" value="1"/>
</dbReference>
<protein>
    <submittedName>
        <fullName evidence="4">Polysaccharide deacetylase family protein</fullName>
    </submittedName>
</protein>